<accession>A0A926XY35</accession>
<proteinExistence type="predicted"/>
<evidence type="ECO:0000313" key="3">
    <source>
        <dbReference type="Proteomes" id="UP000598820"/>
    </source>
</evidence>
<keyword evidence="3" id="KW-1185">Reference proteome</keyword>
<dbReference type="AlphaFoldDB" id="A0A926XY35"/>
<organism evidence="2 3">
    <name type="scientific">Spirosoma profusum</name>
    <dbReference type="NCBI Taxonomy" id="2771354"/>
    <lineage>
        <taxon>Bacteria</taxon>
        <taxon>Pseudomonadati</taxon>
        <taxon>Bacteroidota</taxon>
        <taxon>Cytophagia</taxon>
        <taxon>Cytophagales</taxon>
        <taxon>Cytophagaceae</taxon>
        <taxon>Spirosoma</taxon>
    </lineage>
</organism>
<protein>
    <submittedName>
        <fullName evidence="2">Uncharacterized protein</fullName>
    </submittedName>
</protein>
<comment type="caution">
    <text evidence="2">The sequence shown here is derived from an EMBL/GenBank/DDBJ whole genome shotgun (WGS) entry which is preliminary data.</text>
</comment>
<dbReference type="Proteomes" id="UP000598820">
    <property type="component" value="Unassembled WGS sequence"/>
</dbReference>
<feature type="region of interest" description="Disordered" evidence="1">
    <location>
        <begin position="41"/>
        <end position="72"/>
    </location>
</feature>
<dbReference type="EMBL" id="JACWZY010000013">
    <property type="protein sequence ID" value="MBD2702211.1"/>
    <property type="molecule type" value="Genomic_DNA"/>
</dbReference>
<evidence type="ECO:0000313" key="2">
    <source>
        <dbReference type="EMBL" id="MBD2702211.1"/>
    </source>
</evidence>
<reference evidence="2" key="1">
    <citation type="submission" date="2020-09" db="EMBL/GenBank/DDBJ databases">
        <authorList>
            <person name="Kim M.K."/>
        </authorList>
    </citation>
    <scope>NUCLEOTIDE SEQUENCE</scope>
    <source>
        <strain evidence="2">BT702</strain>
    </source>
</reference>
<evidence type="ECO:0000256" key="1">
    <source>
        <dbReference type="SAM" id="MobiDB-lite"/>
    </source>
</evidence>
<gene>
    <name evidence="2" type="ORF">IC229_16280</name>
</gene>
<sequence>MEASKNTKGSEFHVLLSGMKLPARLESKIAAGIQTVVASALAGYPNPDDPDGDDGPAGGGGGSFPGGGGSHVVIPPSRWKGYWIKAIGRDLKVSLDEIKVQEGLLQKGIQGM</sequence>
<feature type="compositionally biased region" description="Gly residues" evidence="1">
    <location>
        <begin position="55"/>
        <end position="70"/>
    </location>
</feature>
<dbReference type="RefSeq" id="WP_190888061.1">
    <property type="nucleotide sequence ID" value="NZ_JACWZY010000013.1"/>
</dbReference>
<name>A0A926XY35_9BACT</name>